<sequence>MSPLTILTQTNDEDAHFRLLEEQILSSIFTYMDHLFGKIKPKKFLFLAVDGVAPRAKMN</sequence>
<dbReference type="InterPro" id="IPR004859">
    <property type="entry name" value="Xrn1_N"/>
</dbReference>
<accession>B0DS07</accession>
<dbReference type="EMBL" id="DS547129">
    <property type="protein sequence ID" value="EDR02621.1"/>
    <property type="molecule type" value="Genomic_DNA"/>
</dbReference>
<proteinExistence type="inferred from homology"/>
<dbReference type="GeneID" id="6082415"/>
<dbReference type="Pfam" id="PF03159">
    <property type="entry name" value="XRN_N"/>
    <property type="match status" value="1"/>
</dbReference>
<dbReference type="HOGENOM" id="CLU_2961202_0_0_1"/>
<reference evidence="3 5" key="1">
    <citation type="journal article" date="2008" name="Nature">
        <title>The genome of Laccaria bicolor provides insights into mycorrhizal symbiosis.</title>
        <authorList>
            <person name="Martin F."/>
            <person name="Aerts A."/>
            <person name="Ahren D."/>
            <person name="Brun A."/>
            <person name="Danchin E.G.J."/>
            <person name="Duchaussoy F."/>
            <person name="Gibon J."/>
            <person name="Kohler A."/>
            <person name="Lindquist E."/>
            <person name="Pereda V."/>
            <person name="Salamov A."/>
            <person name="Shapiro H.J."/>
            <person name="Wuyts J."/>
            <person name="Blaudez D."/>
            <person name="Buee M."/>
            <person name="Brokstein P."/>
            <person name="Canbaeck B."/>
            <person name="Cohen D."/>
            <person name="Courty P.E."/>
            <person name="Coutinho P.M."/>
            <person name="Delaruelle C."/>
            <person name="Detter J.C."/>
            <person name="Deveau A."/>
            <person name="DiFazio S."/>
            <person name="Duplessis S."/>
            <person name="Fraissinet-Tachet L."/>
            <person name="Lucic E."/>
            <person name="Frey-Klett P."/>
            <person name="Fourrey C."/>
            <person name="Feussner I."/>
            <person name="Gay G."/>
            <person name="Grimwood J."/>
            <person name="Hoegger P.J."/>
            <person name="Jain P."/>
            <person name="Kilaru S."/>
            <person name="Labbe J."/>
            <person name="Lin Y.C."/>
            <person name="Legue V."/>
            <person name="Le Tacon F."/>
            <person name="Marmeisse R."/>
            <person name="Melayah D."/>
            <person name="Montanini B."/>
            <person name="Muratet M."/>
            <person name="Nehls U."/>
            <person name="Niculita-Hirzel H."/>
            <person name="Oudot-Le Secq M.P."/>
            <person name="Peter M."/>
            <person name="Quesneville H."/>
            <person name="Rajashekar B."/>
            <person name="Reich M."/>
            <person name="Rouhier N."/>
            <person name="Schmutz J."/>
            <person name="Yin T."/>
            <person name="Chalot M."/>
            <person name="Henrissat B."/>
            <person name="Kuees U."/>
            <person name="Lucas S."/>
            <person name="Van de Peer Y."/>
            <person name="Podila G.K."/>
            <person name="Polle A."/>
            <person name="Pukkila P.J."/>
            <person name="Richardson P.M."/>
            <person name="Rouze P."/>
            <person name="Sanders I.R."/>
            <person name="Stajich J.E."/>
            <person name="Tunlid A."/>
            <person name="Tuskan G."/>
            <person name="Grigoriev I.V."/>
        </authorList>
    </citation>
    <scope>NUCLEOTIDE SEQUENCE [LARGE SCALE GENOMIC DNA]</scope>
    <source>
        <strain evidence="5">S238N-H82 / ATCC MYA-4686</strain>
    </source>
</reference>
<comment type="similarity">
    <text evidence="1">Belongs to the 5'-3' exonuclease family.</text>
</comment>
<gene>
    <name evidence="3" type="ORF">LACBIDRAFT_308287</name>
    <name evidence="4" type="ORF">LACBIDRAFT_308358</name>
</gene>
<evidence type="ECO:0000256" key="1">
    <source>
        <dbReference type="ARBA" id="ARBA00038299"/>
    </source>
</evidence>
<dbReference type="OrthoDB" id="372487at2759"/>
<dbReference type="PANTHER" id="PTHR12341">
    <property type="entry name" value="5'-&gt;3' EXORIBONUCLEASE"/>
    <property type="match status" value="1"/>
</dbReference>
<dbReference type="GeneID" id="6082383"/>
<dbReference type="GO" id="GO:0003723">
    <property type="term" value="F:RNA binding"/>
    <property type="evidence" value="ECO:0007669"/>
    <property type="project" value="TreeGrafter"/>
</dbReference>
<dbReference type="Gene3D" id="3.40.50.12390">
    <property type="match status" value="1"/>
</dbReference>
<dbReference type="GO" id="GO:0005634">
    <property type="term" value="C:nucleus"/>
    <property type="evidence" value="ECO:0007669"/>
    <property type="project" value="TreeGrafter"/>
</dbReference>
<dbReference type="GO" id="GO:0004534">
    <property type="term" value="F:5'-3' RNA exonuclease activity"/>
    <property type="evidence" value="ECO:0007669"/>
    <property type="project" value="UniProtKB-ARBA"/>
</dbReference>
<dbReference type="STRING" id="486041.B0DS07"/>
<feature type="domain" description="Xrn1 N-terminal" evidence="2">
    <location>
        <begin position="13"/>
        <end position="59"/>
    </location>
</feature>
<dbReference type="KEGG" id="lbc:LACBIDRAFT_308287"/>
<dbReference type="PANTHER" id="PTHR12341:SF7">
    <property type="entry name" value="5'-3' EXORIBONUCLEASE 1"/>
    <property type="match status" value="1"/>
</dbReference>
<organism evidence="5">
    <name type="scientific">Laccaria bicolor (strain S238N-H82 / ATCC MYA-4686)</name>
    <name type="common">Bicoloured deceiver</name>
    <name type="synonym">Laccaria laccata var. bicolor</name>
    <dbReference type="NCBI Taxonomy" id="486041"/>
    <lineage>
        <taxon>Eukaryota</taxon>
        <taxon>Fungi</taxon>
        <taxon>Dikarya</taxon>
        <taxon>Basidiomycota</taxon>
        <taxon>Agaricomycotina</taxon>
        <taxon>Agaricomycetes</taxon>
        <taxon>Agaricomycetidae</taxon>
        <taxon>Agaricales</taxon>
        <taxon>Agaricineae</taxon>
        <taxon>Hydnangiaceae</taxon>
        <taxon>Laccaria</taxon>
    </lineage>
</organism>
<dbReference type="RefSeq" id="XP_001886665.1">
    <property type="nucleotide sequence ID" value="XM_001886630.1"/>
</dbReference>
<name>B0DS07_LACBS</name>
<dbReference type="GO" id="GO:0016075">
    <property type="term" value="P:rRNA catabolic process"/>
    <property type="evidence" value="ECO:0007669"/>
    <property type="project" value="TreeGrafter"/>
</dbReference>
<dbReference type="Proteomes" id="UP000001194">
    <property type="component" value="Unassembled WGS sequence"/>
</dbReference>
<dbReference type="InterPro" id="IPR027073">
    <property type="entry name" value="5_3_exoribonuclease"/>
</dbReference>
<evidence type="ECO:0000313" key="3">
    <source>
        <dbReference type="EMBL" id="EDR02621.1"/>
    </source>
</evidence>
<dbReference type="RefSeq" id="XP_001886778.1">
    <property type="nucleotide sequence ID" value="XM_001886743.1"/>
</dbReference>
<evidence type="ECO:0000313" key="4">
    <source>
        <dbReference type="EMBL" id="EDR02734.1"/>
    </source>
</evidence>
<dbReference type="InParanoid" id="B0DS07"/>
<dbReference type="KEGG" id="lbc:LACBIDRAFT_308358"/>
<evidence type="ECO:0000259" key="2">
    <source>
        <dbReference type="Pfam" id="PF03159"/>
    </source>
</evidence>
<protein>
    <submittedName>
        <fullName evidence="3">Predicted protein</fullName>
    </submittedName>
</protein>
<dbReference type="EMBL" id="DS547129">
    <property type="protein sequence ID" value="EDR02734.1"/>
    <property type="molecule type" value="Genomic_DNA"/>
</dbReference>
<dbReference type="GO" id="GO:0000956">
    <property type="term" value="P:nuclear-transcribed mRNA catabolic process"/>
    <property type="evidence" value="ECO:0007669"/>
    <property type="project" value="TreeGrafter"/>
</dbReference>
<evidence type="ECO:0000313" key="5">
    <source>
        <dbReference type="Proteomes" id="UP000001194"/>
    </source>
</evidence>
<keyword evidence="5" id="KW-1185">Reference proteome</keyword>
<dbReference type="AlphaFoldDB" id="B0DS07"/>